<sequence length="405" mass="44182">MGEAILDNAMDGFNNCLFAYGQTGSGKTHSVLGADDQPENRGLLPRILLELFRRIETMRGRKDAKVQFQCQVSYLEIYNEQIRDLLVPLTDKPAKLTVRNHPKLGTYVGGLTTNAVTTYEEVQSILDFGAKSRSVAATQMNSASSRSHCIFNFVLLKRESADGVDSEQRASVNLVDLAGSERQKKTGASGSLLKEGAMINQSLSNLALVINKLAASAREDGKSDFVPFRNSKLTHILQESLSGNSKTVMIAALSPALSNLDETLSTLKFAQTCKNVATKAVRNQETSASIAEELTAEIARLKEQLAAQNDSRLQQQLHDTEQLLAQMEKDYQAQIAEAREMEALRKQALCDMGLSLAEISGALGMDRNVPQLVNLSDDASLTGCLVYFLPEGEPTTIGMDKECTL</sequence>
<dbReference type="PRINTS" id="PR00380">
    <property type="entry name" value="KINESINHEAVY"/>
</dbReference>
<dbReference type="GO" id="GO:0003777">
    <property type="term" value="F:microtubule motor activity"/>
    <property type="evidence" value="ECO:0007669"/>
    <property type="project" value="InterPro"/>
</dbReference>
<keyword evidence="2 3" id="KW-0067">ATP-binding</keyword>
<dbReference type="InterPro" id="IPR001752">
    <property type="entry name" value="Kinesin_motor_dom"/>
</dbReference>
<keyword evidence="8" id="KW-1185">Reference proteome</keyword>
<keyword evidence="5" id="KW-0175">Coiled coil</keyword>
<gene>
    <name evidence="7" type="primary">unc-104</name>
    <name evidence="7" type="ORF">SNEC2469_LOCUS32696</name>
</gene>
<keyword evidence="3 4" id="KW-0505">Motor protein</keyword>
<comment type="similarity">
    <text evidence="3 4">Belongs to the TRAFAC class myosin-kinesin ATPase superfamily. Kinesin family.</text>
</comment>
<dbReference type="PANTHER" id="PTHR47117">
    <property type="entry name" value="STAR-RELATED LIPID TRANSFER PROTEIN 9"/>
    <property type="match status" value="1"/>
</dbReference>
<dbReference type="OrthoDB" id="441556at2759"/>
<feature type="binding site" evidence="3">
    <location>
        <begin position="21"/>
        <end position="28"/>
    </location>
    <ligand>
        <name>ATP</name>
        <dbReference type="ChEBI" id="CHEBI:30616"/>
    </ligand>
</feature>
<organism evidence="7 8">
    <name type="scientific">Symbiodinium necroappetens</name>
    <dbReference type="NCBI Taxonomy" id="1628268"/>
    <lineage>
        <taxon>Eukaryota</taxon>
        <taxon>Sar</taxon>
        <taxon>Alveolata</taxon>
        <taxon>Dinophyceae</taxon>
        <taxon>Suessiales</taxon>
        <taxon>Symbiodiniaceae</taxon>
        <taxon>Symbiodinium</taxon>
    </lineage>
</organism>
<feature type="domain" description="Kinesin motor" evidence="6">
    <location>
        <begin position="1"/>
        <end position="276"/>
    </location>
</feature>
<feature type="non-terminal residue" evidence="7">
    <location>
        <position position="405"/>
    </location>
</feature>
<dbReference type="GO" id="GO:0008017">
    <property type="term" value="F:microtubule binding"/>
    <property type="evidence" value="ECO:0007669"/>
    <property type="project" value="InterPro"/>
</dbReference>
<evidence type="ECO:0000313" key="8">
    <source>
        <dbReference type="Proteomes" id="UP000601435"/>
    </source>
</evidence>
<evidence type="ECO:0000256" key="2">
    <source>
        <dbReference type="ARBA" id="ARBA00022840"/>
    </source>
</evidence>
<keyword evidence="4" id="KW-0493">Microtubule</keyword>
<evidence type="ECO:0000256" key="4">
    <source>
        <dbReference type="RuleBase" id="RU000394"/>
    </source>
</evidence>
<dbReference type="PROSITE" id="PS50067">
    <property type="entry name" value="KINESIN_MOTOR_2"/>
    <property type="match status" value="1"/>
</dbReference>
<evidence type="ECO:0000256" key="1">
    <source>
        <dbReference type="ARBA" id="ARBA00022741"/>
    </source>
</evidence>
<dbReference type="Gene3D" id="6.10.250.2520">
    <property type="match status" value="1"/>
</dbReference>
<dbReference type="SUPFAM" id="SSF52540">
    <property type="entry name" value="P-loop containing nucleoside triphosphate hydrolases"/>
    <property type="match status" value="1"/>
</dbReference>
<evidence type="ECO:0000256" key="3">
    <source>
        <dbReference type="PROSITE-ProRule" id="PRU00283"/>
    </source>
</evidence>
<dbReference type="EMBL" id="CAJNJA010083498">
    <property type="protein sequence ID" value="CAE7935240.1"/>
    <property type="molecule type" value="Genomic_DNA"/>
</dbReference>
<dbReference type="GO" id="GO:0005874">
    <property type="term" value="C:microtubule"/>
    <property type="evidence" value="ECO:0007669"/>
    <property type="project" value="UniProtKB-KW"/>
</dbReference>
<evidence type="ECO:0000313" key="7">
    <source>
        <dbReference type="EMBL" id="CAE7935240.1"/>
    </source>
</evidence>
<dbReference type="SMART" id="SM00129">
    <property type="entry name" value="KISc"/>
    <property type="match status" value="1"/>
</dbReference>
<dbReference type="InterPro" id="IPR019821">
    <property type="entry name" value="Kinesin_motor_CS"/>
</dbReference>
<proteinExistence type="inferred from homology"/>
<dbReference type="GO" id="GO:0005524">
    <property type="term" value="F:ATP binding"/>
    <property type="evidence" value="ECO:0007669"/>
    <property type="project" value="UniProtKB-UniRule"/>
</dbReference>
<dbReference type="PROSITE" id="PS00411">
    <property type="entry name" value="KINESIN_MOTOR_1"/>
    <property type="match status" value="1"/>
</dbReference>
<keyword evidence="1 3" id="KW-0547">Nucleotide-binding</keyword>
<dbReference type="Pfam" id="PF00225">
    <property type="entry name" value="Kinesin"/>
    <property type="match status" value="1"/>
</dbReference>
<dbReference type="InterPro" id="IPR036961">
    <property type="entry name" value="Kinesin_motor_dom_sf"/>
</dbReference>
<protein>
    <recommendedName>
        <fullName evidence="4">Kinesin-like protein</fullName>
    </recommendedName>
</protein>
<evidence type="ECO:0000259" key="6">
    <source>
        <dbReference type="PROSITE" id="PS50067"/>
    </source>
</evidence>
<dbReference type="AlphaFoldDB" id="A0A813C4W0"/>
<dbReference type="Gene3D" id="3.40.850.10">
    <property type="entry name" value="Kinesin motor domain"/>
    <property type="match status" value="1"/>
</dbReference>
<reference evidence="7" key="1">
    <citation type="submission" date="2021-02" db="EMBL/GenBank/DDBJ databases">
        <authorList>
            <person name="Dougan E. K."/>
            <person name="Rhodes N."/>
            <person name="Thang M."/>
            <person name="Chan C."/>
        </authorList>
    </citation>
    <scope>NUCLEOTIDE SEQUENCE</scope>
</reference>
<accession>A0A813C4W0</accession>
<dbReference type="Proteomes" id="UP000601435">
    <property type="component" value="Unassembled WGS sequence"/>
</dbReference>
<name>A0A813C4W0_9DINO</name>
<dbReference type="GO" id="GO:0007018">
    <property type="term" value="P:microtubule-based movement"/>
    <property type="evidence" value="ECO:0007669"/>
    <property type="project" value="InterPro"/>
</dbReference>
<evidence type="ECO:0000256" key="5">
    <source>
        <dbReference type="SAM" id="Coils"/>
    </source>
</evidence>
<feature type="coiled-coil region" evidence="5">
    <location>
        <begin position="291"/>
        <end position="344"/>
    </location>
</feature>
<comment type="caution">
    <text evidence="7">The sequence shown here is derived from an EMBL/GenBank/DDBJ whole genome shotgun (WGS) entry which is preliminary data.</text>
</comment>
<dbReference type="InterPro" id="IPR027417">
    <property type="entry name" value="P-loop_NTPase"/>
</dbReference>